<name>A0AA39Q6J0_9AGAR</name>
<organism evidence="1 2">
    <name type="scientific">Armillaria luteobubalina</name>
    <dbReference type="NCBI Taxonomy" id="153913"/>
    <lineage>
        <taxon>Eukaryota</taxon>
        <taxon>Fungi</taxon>
        <taxon>Dikarya</taxon>
        <taxon>Basidiomycota</taxon>
        <taxon>Agaricomycotina</taxon>
        <taxon>Agaricomycetes</taxon>
        <taxon>Agaricomycetidae</taxon>
        <taxon>Agaricales</taxon>
        <taxon>Marasmiineae</taxon>
        <taxon>Physalacriaceae</taxon>
        <taxon>Armillaria</taxon>
    </lineage>
</organism>
<dbReference type="AlphaFoldDB" id="A0AA39Q6J0"/>
<comment type="caution">
    <text evidence="1">The sequence shown here is derived from an EMBL/GenBank/DDBJ whole genome shotgun (WGS) entry which is preliminary data.</text>
</comment>
<reference evidence="1" key="1">
    <citation type="submission" date="2023-06" db="EMBL/GenBank/DDBJ databases">
        <authorList>
            <consortium name="Lawrence Berkeley National Laboratory"/>
            <person name="Ahrendt S."/>
            <person name="Sahu N."/>
            <person name="Indic B."/>
            <person name="Wong-Bajracharya J."/>
            <person name="Merenyi Z."/>
            <person name="Ke H.-M."/>
            <person name="Monk M."/>
            <person name="Kocsube S."/>
            <person name="Drula E."/>
            <person name="Lipzen A."/>
            <person name="Balint B."/>
            <person name="Henrissat B."/>
            <person name="Andreopoulos B."/>
            <person name="Martin F.M."/>
            <person name="Harder C.B."/>
            <person name="Rigling D."/>
            <person name="Ford K.L."/>
            <person name="Foster G.D."/>
            <person name="Pangilinan J."/>
            <person name="Papanicolaou A."/>
            <person name="Barry K."/>
            <person name="LaButti K."/>
            <person name="Viragh M."/>
            <person name="Koriabine M."/>
            <person name="Yan M."/>
            <person name="Riley R."/>
            <person name="Champramary S."/>
            <person name="Plett K.L."/>
            <person name="Tsai I.J."/>
            <person name="Slot J."/>
            <person name="Sipos G."/>
            <person name="Plett J."/>
            <person name="Nagy L.G."/>
            <person name="Grigoriev I.V."/>
        </authorList>
    </citation>
    <scope>NUCLEOTIDE SEQUENCE</scope>
    <source>
        <strain evidence="1">HWK02</strain>
    </source>
</reference>
<dbReference type="Proteomes" id="UP001175228">
    <property type="component" value="Unassembled WGS sequence"/>
</dbReference>
<dbReference type="EMBL" id="JAUEPU010000014">
    <property type="protein sequence ID" value="KAK0496951.1"/>
    <property type="molecule type" value="Genomic_DNA"/>
</dbReference>
<keyword evidence="2" id="KW-1185">Reference proteome</keyword>
<protein>
    <submittedName>
        <fullName evidence="1">Uncharacterized protein</fullName>
    </submittedName>
</protein>
<gene>
    <name evidence="1" type="ORF">EDD18DRAFT_1352806</name>
</gene>
<evidence type="ECO:0000313" key="2">
    <source>
        <dbReference type="Proteomes" id="UP001175228"/>
    </source>
</evidence>
<accession>A0AA39Q6J0</accession>
<evidence type="ECO:0000313" key="1">
    <source>
        <dbReference type="EMBL" id="KAK0496951.1"/>
    </source>
</evidence>
<proteinExistence type="predicted"/>
<sequence length="152" mass="16778">MKNEEGEMVNIRVRREQLPFQAGFACTGHVAQGQTMKSVFTFLDDGGFAAYVAASWATSSEGLFVAKRVELGHLTTKLPPALKEEMVKFEQIARDTLDRYESDPDLFVPTASNSAKLYGVKFDKSSHTPPTTKRKVDAIADALVPPFPVKKI</sequence>